<dbReference type="GO" id="GO:0051536">
    <property type="term" value="F:iron-sulfur cluster binding"/>
    <property type="evidence" value="ECO:0007669"/>
    <property type="project" value="UniProtKB-KW"/>
</dbReference>
<dbReference type="NCBIfam" id="TIGR04085">
    <property type="entry name" value="rSAM_more_4Fe4S"/>
    <property type="match status" value="1"/>
</dbReference>
<dbReference type="STRING" id="573061.Clocel_0941"/>
<dbReference type="SFLD" id="SFLDS00029">
    <property type="entry name" value="Radical_SAM"/>
    <property type="match status" value="2"/>
</dbReference>
<sequence length="467" mass="53026">MSIIKFEVNSRERHLYPVRARYIRTHIMNNYNMISNFRDGGSEYISTQKALIFELFSGKYDIETITKIFSGTFEIDLEKSEQCIKAVLDEYASHITFYPHEIQTDLSCDPMRILKKSSTKWQYNPVRYESPEELVLSLSYVCNHKCIYCCNSSGSRIEDELSFNDWIKVIDEAADLGVETILFSGGEPLMYPDFIKLVKRTKDNGIYPIVSTNGTLISEETAKQLSEAGIDFVHLSMSAANEELYDSIIGYKGNLPKVKAAIKALKDNNIYIRLKVVLMPVNIKHIEELLDFCIENKVDCVHLAPFILTHISRNGKELMPSVNDLNNLKKVINSKRNKIKILEPSVEGMCWSGPTDIVKCGGIKSKLTIISNGNITLCETLGKTPNFILGNVKTTKIKDIWNSDLPDNILKVNMKLVEEPCKSCEYLEGCKTGCFMCSLIYSDNSYSVDPRCWKANISNNAYRSIYS</sequence>
<dbReference type="AlphaFoldDB" id="D9ST93"/>
<evidence type="ECO:0000256" key="5">
    <source>
        <dbReference type="ARBA" id="ARBA00023004"/>
    </source>
</evidence>
<dbReference type="SMART" id="SM00729">
    <property type="entry name" value="Elp3"/>
    <property type="match status" value="1"/>
</dbReference>
<evidence type="ECO:0000256" key="4">
    <source>
        <dbReference type="ARBA" id="ARBA00022723"/>
    </source>
</evidence>
<dbReference type="CDD" id="cd01335">
    <property type="entry name" value="Radical_SAM"/>
    <property type="match status" value="1"/>
</dbReference>
<dbReference type="eggNOG" id="COG0535">
    <property type="taxonomic scope" value="Bacteria"/>
</dbReference>
<dbReference type="Pfam" id="PF04055">
    <property type="entry name" value="Radical_SAM"/>
    <property type="match status" value="1"/>
</dbReference>
<dbReference type="PANTHER" id="PTHR11228:SF7">
    <property type="entry name" value="PQQA PEPTIDE CYCLASE"/>
    <property type="match status" value="1"/>
</dbReference>
<evidence type="ECO:0000256" key="1">
    <source>
        <dbReference type="ARBA" id="ARBA00001966"/>
    </source>
</evidence>
<evidence type="ECO:0000313" key="8">
    <source>
        <dbReference type="EMBL" id="ADL50709.1"/>
    </source>
</evidence>
<dbReference type="GO" id="GO:0003824">
    <property type="term" value="F:catalytic activity"/>
    <property type="evidence" value="ECO:0007669"/>
    <property type="project" value="InterPro"/>
</dbReference>
<feature type="domain" description="Radical SAM core" evidence="7">
    <location>
        <begin position="128"/>
        <end position="344"/>
    </location>
</feature>
<keyword evidence="4" id="KW-0479">Metal-binding</keyword>
<accession>D9ST93</accession>
<dbReference type="Pfam" id="PF13186">
    <property type="entry name" value="SPASM"/>
    <property type="match status" value="1"/>
</dbReference>
<dbReference type="SFLD" id="SFLDG01386">
    <property type="entry name" value="main_SPASM_domain-containing"/>
    <property type="match status" value="1"/>
</dbReference>
<evidence type="ECO:0000256" key="3">
    <source>
        <dbReference type="ARBA" id="ARBA00022691"/>
    </source>
</evidence>
<dbReference type="InterPro" id="IPR058240">
    <property type="entry name" value="rSAM_sf"/>
</dbReference>
<keyword evidence="9" id="KW-1185">Reference proteome</keyword>
<dbReference type="PANTHER" id="PTHR11228">
    <property type="entry name" value="RADICAL SAM DOMAIN PROTEIN"/>
    <property type="match status" value="1"/>
</dbReference>
<keyword evidence="6" id="KW-0411">Iron-sulfur</keyword>
<evidence type="ECO:0000313" key="9">
    <source>
        <dbReference type="Proteomes" id="UP000002730"/>
    </source>
</evidence>
<dbReference type="EMBL" id="CP002160">
    <property type="protein sequence ID" value="ADL50709.1"/>
    <property type="molecule type" value="Genomic_DNA"/>
</dbReference>
<dbReference type="PROSITE" id="PS51918">
    <property type="entry name" value="RADICAL_SAM"/>
    <property type="match status" value="1"/>
</dbReference>
<dbReference type="SUPFAM" id="SSF102114">
    <property type="entry name" value="Radical SAM enzymes"/>
    <property type="match status" value="1"/>
</dbReference>
<dbReference type="SFLD" id="SFLDG01387">
    <property type="entry name" value="BtrN-like_SPASM_domain_contain"/>
    <property type="match status" value="1"/>
</dbReference>
<reference evidence="8 9" key="1">
    <citation type="submission" date="2010-08" db="EMBL/GenBank/DDBJ databases">
        <title>Complete sequence of Clostridium cellulovorans 743B.</title>
        <authorList>
            <consortium name="US DOE Joint Genome Institute"/>
            <person name="Lucas S."/>
            <person name="Copeland A."/>
            <person name="Lapidus A."/>
            <person name="Cheng J.-F."/>
            <person name="Bruce D."/>
            <person name="Goodwin L."/>
            <person name="Pitluck S."/>
            <person name="Chertkov O."/>
            <person name="Detter J.C."/>
            <person name="Han C."/>
            <person name="Tapia R."/>
            <person name="Land M."/>
            <person name="Hauser L."/>
            <person name="Chang Y.-J."/>
            <person name="Jeffries C."/>
            <person name="Kyrpides N."/>
            <person name="Ivanova N."/>
            <person name="Mikhailova N."/>
            <person name="Hemme C.L."/>
            <person name="Woyke T."/>
        </authorList>
    </citation>
    <scope>NUCLEOTIDE SEQUENCE [LARGE SCALE GENOMIC DNA]</scope>
    <source>
        <strain evidence="9">ATCC 35296 / DSM 3052 / OCM 3 / 743B</strain>
    </source>
</reference>
<keyword evidence="5" id="KW-0408">Iron</keyword>
<protein>
    <submittedName>
        <fullName evidence="8">Radical SAM domain protein</fullName>
    </submittedName>
</protein>
<evidence type="ECO:0000259" key="7">
    <source>
        <dbReference type="PROSITE" id="PS51918"/>
    </source>
</evidence>
<dbReference type="InterPro" id="IPR050377">
    <property type="entry name" value="Radical_SAM_PqqE_MftC-like"/>
</dbReference>
<dbReference type="SFLD" id="SFLDG01067">
    <property type="entry name" value="SPASM/twitch_domain_containing"/>
    <property type="match status" value="2"/>
</dbReference>
<dbReference type="GO" id="GO:0006783">
    <property type="term" value="P:heme biosynthetic process"/>
    <property type="evidence" value="ECO:0007669"/>
    <property type="project" value="TreeGrafter"/>
</dbReference>
<dbReference type="Proteomes" id="UP000002730">
    <property type="component" value="Chromosome"/>
</dbReference>
<dbReference type="Gene3D" id="3.20.20.70">
    <property type="entry name" value="Aldolase class I"/>
    <property type="match status" value="1"/>
</dbReference>
<dbReference type="InterPro" id="IPR006638">
    <property type="entry name" value="Elp3/MiaA/NifB-like_rSAM"/>
</dbReference>
<comment type="cofactor">
    <cofactor evidence="1">
        <name>[4Fe-4S] cluster</name>
        <dbReference type="ChEBI" id="CHEBI:49883"/>
    </cofactor>
</comment>
<dbReference type="HOGENOM" id="CLU_009273_4_2_9"/>
<keyword evidence="2" id="KW-0004">4Fe-4S</keyword>
<dbReference type="OrthoDB" id="7021155at2"/>
<gene>
    <name evidence="8" type="ordered locus">Clocel_0941</name>
</gene>
<proteinExistence type="predicted"/>
<dbReference type="GO" id="GO:0046872">
    <property type="term" value="F:metal ion binding"/>
    <property type="evidence" value="ECO:0007669"/>
    <property type="project" value="UniProtKB-KW"/>
</dbReference>
<dbReference type="InterPro" id="IPR007197">
    <property type="entry name" value="rSAM"/>
</dbReference>
<evidence type="ECO:0000256" key="6">
    <source>
        <dbReference type="ARBA" id="ARBA00023014"/>
    </source>
</evidence>
<organism evidence="8 9">
    <name type="scientific">Clostridium cellulovorans (strain ATCC 35296 / DSM 3052 / OCM 3 / 743B)</name>
    <dbReference type="NCBI Taxonomy" id="573061"/>
    <lineage>
        <taxon>Bacteria</taxon>
        <taxon>Bacillati</taxon>
        <taxon>Bacillota</taxon>
        <taxon>Clostridia</taxon>
        <taxon>Eubacteriales</taxon>
        <taxon>Clostridiaceae</taxon>
        <taxon>Clostridium</taxon>
    </lineage>
</organism>
<name>D9ST93_CLOC7</name>
<keyword evidence="3" id="KW-0949">S-adenosyl-L-methionine</keyword>
<dbReference type="InterPro" id="IPR034391">
    <property type="entry name" value="AdoMet-like_SPASM_containing"/>
</dbReference>
<dbReference type="InterPro" id="IPR023885">
    <property type="entry name" value="4Fe4S-binding_SPASM_dom"/>
</dbReference>
<dbReference type="InterPro" id="IPR013785">
    <property type="entry name" value="Aldolase_TIM"/>
</dbReference>
<dbReference type="KEGG" id="ccb:Clocel_0941"/>
<evidence type="ECO:0000256" key="2">
    <source>
        <dbReference type="ARBA" id="ARBA00022485"/>
    </source>
</evidence>